<keyword evidence="5" id="KW-1185">Reference proteome</keyword>
<feature type="compositionally biased region" description="Polar residues" evidence="1">
    <location>
        <begin position="820"/>
        <end position="835"/>
    </location>
</feature>
<feature type="transmembrane region" description="Helical" evidence="2">
    <location>
        <begin position="75"/>
        <end position="97"/>
    </location>
</feature>
<evidence type="ECO:0000259" key="3">
    <source>
        <dbReference type="Pfam" id="PF20153"/>
    </source>
</evidence>
<sequence length="908" mass="102238">MAEDKPMVPASQYVEEQQEEGKDANASVHERELTWKCGQAYQYVIPQPDGDPWEEILAFVMAEDRKRCKSLTDDIQLSLVVASLFSAVVVSLMIFYYPRTVADPQDEMINLLTRLVTITEDPANTTLATVPLESWDKISNDFEPSFKLLGAVLEYLVCVWFSMAAVIMGISALQWLKAYETYPKATPKQKFALLSMRKVSFSTWRVPLLIKFLPVLLLSSLYIFTVAFSGFQVWILPINALQLLFGYMLTFGIFLLTVLPALEEYMLHFPRINPFLRGRIQAAPCPYRSIQANIWRLIVCYSKTTLYIFLPWACTLLFPLYVVVTTFKGSWSSPVKLVFTAPKLDSPYRHSNWSELNWEWLMIRWTHFTELYDTYLQAELRPRDVTGLHFDERLLYDAIEGLIYVAEGQVTNPHVLYAAYYCFADLSRSSLGLRSRPQLADTVASQETIRNNRYIQALLANPTNRLPFHASSLSSAIADPTLRVLHEENMLLFLQAIFTRGAGRMTSEQSPNPIWPPAFSSTHLSIISQHLTELHVRVKGHFYNDRLLTSSSPFFEENHNLLPRHVDWSVVYFYQYVEDAEAKKAFTQNYLAMLSNILEECGREWQLELRMGALLTHSNLYHLILNGARATHYAAHDQDGYISIEQLHGTVFAALRHGLILFLSQPSRADTTEAGAGSLVNAPGDNINNRPRPDLLFYAACIYVQYLAEREAGDSPLMDALDDIIPILRSYRAQCPPNALLERSLGVTFTPQWWSFLATPAAEKSTGAPNAKQTTTTMGRLLSRGLSAKRTTPDGRVTRGRLTKKYTGESFGVGAIPGPSSATRQSGAGMSSSVQLDEKQHGAAHTVNRKVVADDSEDSDEDEDDDDEQGHVYPPGTQSVVDDVHGAGVRLLGPQAKAMDNSSRYNLV</sequence>
<feature type="domain" description="DUF6535" evidence="3">
    <location>
        <begin position="53"/>
        <end position="228"/>
    </location>
</feature>
<evidence type="ECO:0000256" key="2">
    <source>
        <dbReference type="SAM" id="Phobius"/>
    </source>
</evidence>
<evidence type="ECO:0000313" key="4">
    <source>
        <dbReference type="EMBL" id="KAF5318650.1"/>
    </source>
</evidence>
<dbReference type="EMBL" id="JAACJJ010000030">
    <property type="protein sequence ID" value="KAF5318650.1"/>
    <property type="molecule type" value="Genomic_DNA"/>
</dbReference>
<feature type="transmembrane region" description="Helical" evidence="2">
    <location>
        <begin position="306"/>
        <end position="324"/>
    </location>
</feature>
<protein>
    <recommendedName>
        <fullName evidence="3">DUF6535 domain-containing protein</fullName>
    </recommendedName>
</protein>
<accession>A0A8H5B8C5</accession>
<evidence type="ECO:0000313" key="5">
    <source>
        <dbReference type="Proteomes" id="UP000567179"/>
    </source>
</evidence>
<dbReference type="Proteomes" id="UP000567179">
    <property type="component" value="Unassembled WGS sequence"/>
</dbReference>
<organism evidence="4 5">
    <name type="scientific">Psilocybe cf. subviscida</name>
    <dbReference type="NCBI Taxonomy" id="2480587"/>
    <lineage>
        <taxon>Eukaryota</taxon>
        <taxon>Fungi</taxon>
        <taxon>Dikarya</taxon>
        <taxon>Basidiomycota</taxon>
        <taxon>Agaricomycotina</taxon>
        <taxon>Agaricomycetes</taxon>
        <taxon>Agaricomycetidae</taxon>
        <taxon>Agaricales</taxon>
        <taxon>Agaricineae</taxon>
        <taxon>Strophariaceae</taxon>
        <taxon>Psilocybe</taxon>
    </lineage>
</organism>
<feature type="transmembrane region" description="Helical" evidence="2">
    <location>
        <begin position="241"/>
        <end position="262"/>
    </location>
</feature>
<dbReference type="Pfam" id="PF20153">
    <property type="entry name" value="DUF6535"/>
    <property type="match status" value="1"/>
</dbReference>
<evidence type="ECO:0000256" key="1">
    <source>
        <dbReference type="SAM" id="MobiDB-lite"/>
    </source>
</evidence>
<feature type="compositionally biased region" description="Polar residues" evidence="1">
    <location>
        <begin position="767"/>
        <end position="778"/>
    </location>
</feature>
<feature type="region of interest" description="Disordered" evidence="1">
    <location>
        <begin position="1"/>
        <end position="24"/>
    </location>
</feature>
<feature type="region of interest" description="Disordered" evidence="1">
    <location>
        <begin position="764"/>
        <end position="882"/>
    </location>
</feature>
<dbReference type="InterPro" id="IPR045338">
    <property type="entry name" value="DUF6535"/>
</dbReference>
<keyword evidence="2" id="KW-0472">Membrane</keyword>
<reference evidence="4 5" key="1">
    <citation type="journal article" date="2020" name="ISME J.">
        <title>Uncovering the hidden diversity of litter-decomposition mechanisms in mushroom-forming fungi.</title>
        <authorList>
            <person name="Floudas D."/>
            <person name="Bentzer J."/>
            <person name="Ahren D."/>
            <person name="Johansson T."/>
            <person name="Persson P."/>
            <person name="Tunlid A."/>
        </authorList>
    </citation>
    <scope>NUCLEOTIDE SEQUENCE [LARGE SCALE GENOMIC DNA]</scope>
    <source>
        <strain evidence="4 5">CBS 101986</strain>
    </source>
</reference>
<dbReference type="AlphaFoldDB" id="A0A8H5B8C5"/>
<name>A0A8H5B8C5_9AGAR</name>
<keyword evidence="2" id="KW-1133">Transmembrane helix</keyword>
<feature type="transmembrane region" description="Helical" evidence="2">
    <location>
        <begin position="208"/>
        <end position="235"/>
    </location>
</feature>
<proteinExistence type="predicted"/>
<feature type="transmembrane region" description="Helical" evidence="2">
    <location>
        <begin position="152"/>
        <end position="176"/>
    </location>
</feature>
<keyword evidence="2" id="KW-0812">Transmembrane</keyword>
<comment type="caution">
    <text evidence="4">The sequence shown here is derived from an EMBL/GenBank/DDBJ whole genome shotgun (WGS) entry which is preliminary data.</text>
</comment>
<gene>
    <name evidence="4" type="ORF">D9619_010931</name>
</gene>
<feature type="compositionally biased region" description="Acidic residues" evidence="1">
    <location>
        <begin position="854"/>
        <end position="868"/>
    </location>
</feature>